<keyword evidence="5 13" id="KW-0489">Methyltransferase</keyword>
<evidence type="ECO:0000256" key="8">
    <source>
        <dbReference type="ARBA" id="ARBA00022692"/>
    </source>
</evidence>
<evidence type="ECO:0000256" key="13">
    <source>
        <dbReference type="RuleBase" id="RU362022"/>
    </source>
</evidence>
<evidence type="ECO:0000256" key="12">
    <source>
        <dbReference type="ARBA" id="ARBA00023656"/>
    </source>
</evidence>
<dbReference type="InterPro" id="IPR025770">
    <property type="entry name" value="PPMT_MeTrfase"/>
</dbReference>
<accession>A0ABY6LLD3</accession>
<evidence type="ECO:0000256" key="4">
    <source>
        <dbReference type="ARBA" id="ARBA00012151"/>
    </source>
</evidence>
<evidence type="ECO:0000256" key="1">
    <source>
        <dbReference type="ARBA" id="ARBA00001450"/>
    </source>
</evidence>
<keyword evidence="13" id="KW-0256">Endoplasmic reticulum</keyword>
<organism evidence="14 15">
    <name type="scientific">Cordylochernes scorpioides</name>
    <dbReference type="NCBI Taxonomy" id="51811"/>
    <lineage>
        <taxon>Eukaryota</taxon>
        <taxon>Metazoa</taxon>
        <taxon>Ecdysozoa</taxon>
        <taxon>Arthropoda</taxon>
        <taxon>Chelicerata</taxon>
        <taxon>Arachnida</taxon>
        <taxon>Pseudoscorpiones</taxon>
        <taxon>Cheliferoidea</taxon>
        <taxon>Chernetidae</taxon>
        <taxon>Cordylochernes</taxon>
    </lineage>
</organism>
<comment type="similarity">
    <text evidence="3 13">Belongs to the class VI-like SAM-binding methyltransferase superfamily. Isoprenylcysteine carboxyl methyltransferase family.</text>
</comment>
<dbReference type="Proteomes" id="UP001235939">
    <property type="component" value="Chromosome 21"/>
</dbReference>
<evidence type="ECO:0000256" key="5">
    <source>
        <dbReference type="ARBA" id="ARBA00022603"/>
    </source>
</evidence>
<comment type="caution">
    <text evidence="13">Lacks conserved residue(s) required for the propagation of feature annotation.</text>
</comment>
<dbReference type="PANTHER" id="PTHR12714">
    <property type="entry name" value="PROTEIN-S ISOPRENYLCYSTEINE O-METHYLTRANSFERASE"/>
    <property type="match status" value="1"/>
</dbReference>
<evidence type="ECO:0000256" key="10">
    <source>
        <dbReference type="ARBA" id="ARBA00023136"/>
    </source>
</evidence>
<evidence type="ECO:0000256" key="3">
    <source>
        <dbReference type="ARBA" id="ARBA00009140"/>
    </source>
</evidence>
<keyword evidence="7 13" id="KW-0949">S-adenosyl-L-methionine</keyword>
<comment type="subcellular location">
    <subcellularLocation>
        <location evidence="13">Endoplasmic reticulum membrane</location>
        <topology evidence="13">Multi-pass membrane protein</topology>
    </subcellularLocation>
    <subcellularLocation>
        <location evidence="2">Membrane</location>
        <topology evidence="2">Multi-pass membrane protein</topology>
    </subcellularLocation>
</comment>
<dbReference type="Gene3D" id="1.20.120.1630">
    <property type="match status" value="1"/>
</dbReference>
<evidence type="ECO:0000256" key="7">
    <source>
        <dbReference type="ARBA" id="ARBA00022691"/>
    </source>
</evidence>
<keyword evidence="8 13" id="KW-0812">Transmembrane</keyword>
<evidence type="ECO:0000256" key="9">
    <source>
        <dbReference type="ARBA" id="ARBA00022989"/>
    </source>
</evidence>
<name>A0ABY6LLD3_9ARAC</name>
<gene>
    <name evidence="14" type="ORF">LAZ67_21000418</name>
</gene>
<dbReference type="PROSITE" id="PS51564">
    <property type="entry name" value="SAM_ICMT"/>
    <property type="match status" value="1"/>
</dbReference>
<reference evidence="14 15" key="1">
    <citation type="submission" date="2022-01" db="EMBL/GenBank/DDBJ databases">
        <title>A chromosomal length assembly of Cordylochernes scorpioides.</title>
        <authorList>
            <person name="Zeh D."/>
            <person name="Zeh J."/>
        </authorList>
    </citation>
    <scope>NUCLEOTIDE SEQUENCE [LARGE SCALE GENOMIC DNA]</scope>
    <source>
        <strain evidence="14">IN4F17</strain>
        <tissue evidence="14">Whole Body</tissue>
    </source>
</reference>
<keyword evidence="6" id="KW-0808">Transferase</keyword>
<evidence type="ECO:0000256" key="2">
    <source>
        <dbReference type="ARBA" id="ARBA00004141"/>
    </source>
</evidence>
<proteinExistence type="inferred from homology"/>
<evidence type="ECO:0000256" key="6">
    <source>
        <dbReference type="ARBA" id="ARBA00022679"/>
    </source>
</evidence>
<keyword evidence="9 13" id="KW-1133">Transmembrane helix</keyword>
<keyword evidence="10 13" id="KW-0472">Membrane</keyword>
<evidence type="ECO:0000313" key="14">
    <source>
        <dbReference type="EMBL" id="UYV82016.1"/>
    </source>
</evidence>
<dbReference type="EC" id="2.1.1.100" evidence="4 13"/>
<keyword evidence="15" id="KW-1185">Reference proteome</keyword>
<sequence length="224" mass="25506">MSKEVAWRSSLLGSCCALGLLGLGLGPSYLYGGSTHLSILSFFHYSEYLVTAISNPKTLKLKSFLLDNTYEYWLAALLGWMEYFGELWLFPGLKLNPIPWYLGLVLCGGGELLRKAAMLNAGHNFTHQIQMYHQPGHVLVTSGVYSLCRHPSYVGWFYWSIGTQMILCNPICTVGYAVVSWMFFRNRVEGEEIVLINFFREDYVRYQEKVPTGLPFIHGYRLAC</sequence>
<comment type="function">
    <text evidence="11">Catalyzes the post-translational methylation of isoprenylated C-terminal cysteine residues.</text>
</comment>
<evidence type="ECO:0000313" key="15">
    <source>
        <dbReference type="Proteomes" id="UP001235939"/>
    </source>
</evidence>
<evidence type="ECO:0000256" key="11">
    <source>
        <dbReference type="ARBA" id="ARBA00023572"/>
    </source>
</evidence>
<dbReference type="Pfam" id="PF04140">
    <property type="entry name" value="ICMT"/>
    <property type="match status" value="1"/>
</dbReference>
<feature type="transmembrane region" description="Helical" evidence="13">
    <location>
        <begin position="156"/>
        <end position="179"/>
    </location>
</feature>
<dbReference type="InterPro" id="IPR007269">
    <property type="entry name" value="ICMT_MeTrfase"/>
</dbReference>
<protein>
    <recommendedName>
        <fullName evidence="12 13">Protein-S-isoprenylcysteine O-methyltransferase</fullName>
        <ecNumber evidence="4 13">2.1.1.100</ecNumber>
    </recommendedName>
</protein>
<comment type="catalytic activity">
    <reaction evidence="1 13">
        <text>[protein]-C-terminal S-[(2E,6E)-farnesyl]-L-cysteine + S-adenosyl-L-methionine = [protein]-C-terminal S-[(2E,6E)-farnesyl]-L-cysteine methyl ester + S-adenosyl-L-homocysteine</text>
        <dbReference type="Rhea" id="RHEA:21672"/>
        <dbReference type="Rhea" id="RHEA-COMP:12125"/>
        <dbReference type="Rhea" id="RHEA-COMP:12126"/>
        <dbReference type="ChEBI" id="CHEBI:57856"/>
        <dbReference type="ChEBI" id="CHEBI:59789"/>
        <dbReference type="ChEBI" id="CHEBI:90510"/>
        <dbReference type="ChEBI" id="CHEBI:90511"/>
        <dbReference type="EC" id="2.1.1.100"/>
    </reaction>
</comment>
<dbReference type="PANTHER" id="PTHR12714:SF9">
    <property type="entry name" value="PROTEIN-S-ISOPRENYLCYSTEINE O-METHYLTRANSFERASE"/>
    <property type="match status" value="1"/>
</dbReference>
<dbReference type="EMBL" id="CP092883">
    <property type="protein sequence ID" value="UYV82016.1"/>
    <property type="molecule type" value="Genomic_DNA"/>
</dbReference>